<dbReference type="AlphaFoldDB" id="A0A9W9J6G0"/>
<keyword evidence="4 7" id="KW-1133">Transmembrane helix</keyword>
<dbReference type="InterPro" id="IPR050930">
    <property type="entry name" value="MFS_Vesicular_Transporter"/>
</dbReference>
<feature type="transmembrane region" description="Helical" evidence="7">
    <location>
        <begin position="258"/>
        <end position="275"/>
    </location>
</feature>
<dbReference type="GO" id="GO:0022857">
    <property type="term" value="F:transmembrane transporter activity"/>
    <property type="evidence" value="ECO:0007669"/>
    <property type="project" value="InterPro"/>
</dbReference>
<name>A0A9W9J6G0_9EURO</name>
<accession>A0A9W9J6G0</accession>
<evidence type="ECO:0000256" key="4">
    <source>
        <dbReference type="ARBA" id="ARBA00022989"/>
    </source>
</evidence>
<feature type="transmembrane region" description="Helical" evidence="7">
    <location>
        <begin position="326"/>
        <end position="343"/>
    </location>
</feature>
<dbReference type="InterPro" id="IPR011701">
    <property type="entry name" value="MFS"/>
</dbReference>
<proteinExistence type="predicted"/>
<dbReference type="SUPFAM" id="SSF103473">
    <property type="entry name" value="MFS general substrate transporter"/>
    <property type="match status" value="1"/>
</dbReference>
<feature type="transmembrane region" description="Helical" evidence="7">
    <location>
        <begin position="180"/>
        <end position="199"/>
    </location>
</feature>
<feature type="transmembrane region" description="Helical" evidence="7">
    <location>
        <begin position="349"/>
        <end position="369"/>
    </location>
</feature>
<dbReference type="PANTHER" id="PTHR23506">
    <property type="entry name" value="GH10249P"/>
    <property type="match status" value="1"/>
</dbReference>
<keyword evidence="2" id="KW-0813">Transport</keyword>
<keyword evidence="10" id="KW-1185">Reference proteome</keyword>
<dbReference type="PROSITE" id="PS50850">
    <property type="entry name" value="MFS"/>
    <property type="match status" value="1"/>
</dbReference>
<evidence type="ECO:0000256" key="7">
    <source>
        <dbReference type="SAM" id="Phobius"/>
    </source>
</evidence>
<dbReference type="GO" id="GO:0016020">
    <property type="term" value="C:membrane"/>
    <property type="evidence" value="ECO:0007669"/>
    <property type="project" value="UniProtKB-SubCell"/>
</dbReference>
<dbReference type="RefSeq" id="XP_058303878.1">
    <property type="nucleotide sequence ID" value="XM_058456979.1"/>
</dbReference>
<dbReference type="Proteomes" id="UP001150904">
    <property type="component" value="Unassembled WGS sequence"/>
</dbReference>
<dbReference type="InterPro" id="IPR020846">
    <property type="entry name" value="MFS_dom"/>
</dbReference>
<feature type="transmembrane region" description="Helical" evidence="7">
    <location>
        <begin position="122"/>
        <end position="140"/>
    </location>
</feature>
<dbReference type="EMBL" id="JAPQKR010000016">
    <property type="protein sequence ID" value="KAJ5190938.1"/>
    <property type="molecule type" value="Genomic_DNA"/>
</dbReference>
<feature type="domain" description="Major facilitator superfamily (MFS) profile" evidence="8">
    <location>
        <begin position="21"/>
        <end position="450"/>
    </location>
</feature>
<evidence type="ECO:0000259" key="8">
    <source>
        <dbReference type="PROSITE" id="PS50850"/>
    </source>
</evidence>
<evidence type="ECO:0000256" key="1">
    <source>
        <dbReference type="ARBA" id="ARBA00004141"/>
    </source>
</evidence>
<gene>
    <name evidence="9" type="ORF">N7498_009923</name>
</gene>
<dbReference type="PANTHER" id="PTHR23506:SF35">
    <property type="entry name" value="MAJOR FACILITATOR SUPERFAMILY (MFS) PROFILE DOMAIN-CONTAINING PROTEIN-RELATED"/>
    <property type="match status" value="1"/>
</dbReference>
<evidence type="ECO:0000256" key="6">
    <source>
        <dbReference type="SAM" id="MobiDB-lite"/>
    </source>
</evidence>
<dbReference type="GeneID" id="83184280"/>
<sequence>MDIPSLEPASVHRWRSSTWFIVTAMSVALFTDTFLSSFIVPILPYMLEDRVGLDPSRTQSMSSWLLTEGAAVSVIIRMPLAHFADKSASKRNWFLWALVICLGSNIATAFGSSLFVLFAGRLVLAIASSIMWVVGFATVADVVPLQHTAKTYAVISMAVSLGTSTGPMLSGILFQLAGYWVAWASAFTIIGVDIVFRLLMVEKNHLERTGTTGDSVTEPDSPSENSPLLSTDSDGSETYAVPKTTPNFYKCIFSKPNFVGGIYCSFIFGLLVATFNATVPLHVREVFQWGGMQSGLMFGALQAPRLVVTPLVGWLKDRAGTRIPTAFGFAILAPLLWLLGIPGSEQFPFINAVIRGTVLYVLVMTLIGIQFSFLNGSGSIEATVAAIELEKEHPGTFGPNGGKSRALAIASIAWTLGTCVGPVISGTLNKTFGYYAMNCVCGKYARLSIT</sequence>
<dbReference type="Pfam" id="PF07690">
    <property type="entry name" value="MFS_1"/>
    <property type="match status" value="1"/>
</dbReference>
<feature type="transmembrane region" description="Helical" evidence="7">
    <location>
        <begin position="63"/>
        <end position="81"/>
    </location>
</feature>
<evidence type="ECO:0000256" key="3">
    <source>
        <dbReference type="ARBA" id="ARBA00022692"/>
    </source>
</evidence>
<feature type="transmembrane region" description="Helical" evidence="7">
    <location>
        <begin position="152"/>
        <end position="174"/>
    </location>
</feature>
<keyword evidence="3 7" id="KW-0812">Transmembrane</keyword>
<organism evidence="9 10">
    <name type="scientific">Penicillium cinerascens</name>
    <dbReference type="NCBI Taxonomy" id="70096"/>
    <lineage>
        <taxon>Eukaryota</taxon>
        <taxon>Fungi</taxon>
        <taxon>Dikarya</taxon>
        <taxon>Ascomycota</taxon>
        <taxon>Pezizomycotina</taxon>
        <taxon>Eurotiomycetes</taxon>
        <taxon>Eurotiomycetidae</taxon>
        <taxon>Eurotiales</taxon>
        <taxon>Aspergillaceae</taxon>
        <taxon>Penicillium</taxon>
    </lineage>
</organism>
<comment type="caution">
    <text evidence="9">The sequence shown here is derived from an EMBL/GenBank/DDBJ whole genome shotgun (WGS) entry which is preliminary data.</text>
</comment>
<keyword evidence="5 7" id="KW-0472">Membrane</keyword>
<dbReference type="Gene3D" id="1.20.1250.20">
    <property type="entry name" value="MFS general substrate transporter like domains"/>
    <property type="match status" value="2"/>
</dbReference>
<evidence type="ECO:0000313" key="10">
    <source>
        <dbReference type="Proteomes" id="UP001150904"/>
    </source>
</evidence>
<evidence type="ECO:0000256" key="2">
    <source>
        <dbReference type="ARBA" id="ARBA00022448"/>
    </source>
</evidence>
<reference evidence="9" key="2">
    <citation type="journal article" date="2023" name="IMA Fungus">
        <title>Comparative genomic study of the Penicillium genus elucidates a diverse pangenome and 15 lateral gene transfer events.</title>
        <authorList>
            <person name="Petersen C."/>
            <person name="Sorensen T."/>
            <person name="Nielsen M.R."/>
            <person name="Sondergaard T.E."/>
            <person name="Sorensen J.L."/>
            <person name="Fitzpatrick D.A."/>
            <person name="Frisvad J.C."/>
            <person name="Nielsen K.L."/>
        </authorList>
    </citation>
    <scope>NUCLEOTIDE SEQUENCE</scope>
    <source>
        <strain evidence="9">IBT 15544</strain>
    </source>
</reference>
<reference evidence="9" key="1">
    <citation type="submission" date="2022-12" db="EMBL/GenBank/DDBJ databases">
        <authorList>
            <person name="Petersen C."/>
        </authorList>
    </citation>
    <scope>NUCLEOTIDE SEQUENCE</scope>
    <source>
        <strain evidence="9">IBT 15544</strain>
    </source>
</reference>
<dbReference type="OrthoDB" id="5086884at2759"/>
<feature type="transmembrane region" description="Helical" evidence="7">
    <location>
        <begin position="20"/>
        <end position="43"/>
    </location>
</feature>
<protein>
    <recommendedName>
        <fullName evidence="8">Major facilitator superfamily (MFS) profile domain-containing protein</fullName>
    </recommendedName>
</protein>
<feature type="transmembrane region" description="Helical" evidence="7">
    <location>
        <begin position="93"/>
        <end position="116"/>
    </location>
</feature>
<feature type="non-terminal residue" evidence="9">
    <location>
        <position position="450"/>
    </location>
</feature>
<evidence type="ECO:0000256" key="5">
    <source>
        <dbReference type="ARBA" id="ARBA00023136"/>
    </source>
</evidence>
<feature type="region of interest" description="Disordered" evidence="6">
    <location>
        <begin position="209"/>
        <end position="237"/>
    </location>
</feature>
<dbReference type="InterPro" id="IPR036259">
    <property type="entry name" value="MFS_trans_sf"/>
</dbReference>
<comment type="subcellular location">
    <subcellularLocation>
        <location evidence="1">Membrane</location>
        <topology evidence="1">Multi-pass membrane protein</topology>
    </subcellularLocation>
</comment>
<evidence type="ECO:0000313" key="9">
    <source>
        <dbReference type="EMBL" id="KAJ5190938.1"/>
    </source>
</evidence>
<feature type="compositionally biased region" description="Polar residues" evidence="6">
    <location>
        <begin position="209"/>
        <end position="233"/>
    </location>
</feature>